<gene>
    <name evidence="4" type="ORF">H9950_05830</name>
</gene>
<comment type="caution">
    <text evidence="4">The sequence shown here is derived from an EMBL/GenBank/DDBJ whole genome shotgun (WGS) entry which is preliminary data.</text>
</comment>
<keyword evidence="2" id="KW-0378">Hydrolase</keyword>
<organism evidence="4 5">
    <name type="scientific">Candidatus Bacteroides avicola</name>
    <dbReference type="NCBI Taxonomy" id="2838468"/>
    <lineage>
        <taxon>Bacteria</taxon>
        <taxon>Pseudomonadati</taxon>
        <taxon>Bacteroidota</taxon>
        <taxon>Bacteroidia</taxon>
        <taxon>Bacteroidales</taxon>
        <taxon>Bacteroidaceae</taxon>
        <taxon>Bacteroides</taxon>
    </lineage>
</organism>
<dbReference type="Pfam" id="PF03571">
    <property type="entry name" value="Peptidase_M49"/>
    <property type="match status" value="2"/>
</dbReference>
<name>A0A9D2KV50_9BACE</name>
<reference evidence="4" key="1">
    <citation type="journal article" date="2021" name="PeerJ">
        <title>Extensive microbial diversity within the chicken gut microbiome revealed by metagenomics and culture.</title>
        <authorList>
            <person name="Gilroy R."/>
            <person name="Ravi A."/>
            <person name="Getino M."/>
            <person name="Pursley I."/>
            <person name="Horton D.L."/>
            <person name="Alikhan N.F."/>
            <person name="Baker D."/>
            <person name="Gharbi K."/>
            <person name="Hall N."/>
            <person name="Watson M."/>
            <person name="Adriaenssens E.M."/>
            <person name="Foster-Nyarko E."/>
            <person name="Jarju S."/>
            <person name="Secka A."/>
            <person name="Antonio M."/>
            <person name="Oren A."/>
            <person name="Chaudhuri R.R."/>
            <person name="La Ragione R."/>
            <person name="Hildebrand F."/>
            <person name="Pallen M.J."/>
        </authorList>
    </citation>
    <scope>NUCLEOTIDE SEQUENCE</scope>
    <source>
        <strain evidence="4">ChiHjej12B11-9795</strain>
    </source>
</reference>
<evidence type="ECO:0000256" key="1">
    <source>
        <dbReference type="ARBA" id="ARBA00022723"/>
    </source>
</evidence>
<dbReference type="InterPro" id="IPR039461">
    <property type="entry name" value="Peptidase_M49"/>
</dbReference>
<dbReference type="PROSITE" id="PS51257">
    <property type="entry name" value="PROKAR_LIPOPROTEIN"/>
    <property type="match status" value="1"/>
</dbReference>
<evidence type="ECO:0000313" key="4">
    <source>
        <dbReference type="EMBL" id="HJA85698.1"/>
    </source>
</evidence>
<dbReference type="Proteomes" id="UP000823862">
    <property type="component" value="Unassembled WGS sequence"/>
</dbReference>
<dbReference type="AlphaFoldDB" id="A0A9D2KV50"/>
<dbReference type="PANTHER" id="PTHR23422:SF11">
    <property type="entry name" value="DIPEPTIDYL PEPTIDASE 3"/>
    <property type="match status" value="1"/>
</dbReference>
<evidence type="ECO:0000313" key="5">
    <source>
        <dbReference type="Proteomes" id="UP000823862"/>
    </source>
</evidence>
<feature type="chain" id="PRO_5038995338" evidence="3">
    <location>
        <begin position="23"/>
        <end position="682"/>
    </location>
</feature>
<proteinExistence type="predicted"/>
<dbReference type="GO" id="GO:0016787">
    <property type="term" value="F:hydrolase activity"/>
    <property type="evidence" value="ECO:0007669"/>
    <property type="project" value="UniProtKB-KW"/>
</dbReference>
<evidence type="ECO:0000256" key="2">
    <source>
        <dbReference type="ARBA" id="ARBA00022801"/>
    </source>
</evidence>
<dbReference type="GO" id="GO:0046872">
    <property type="term" value="F:metal ion binding"/>
    <property type="evidence" value="ECO:0007669"/>
    <property type="project" value="UniProtKB-KW"/>
</dbReference>
<feature type="signal peptide" evidence="3">
    <location>
        <begin position="1"/>
        <end position="22"/>
    </location>
</feature>
<keyword evidence="1" id="KW-0479">Metal-binding</keyword>
<protein>
    <submittedName>
        <fullName evidence="4">Dipeptidyl peptidase 3</fullName>
    </submittedName>
</protein>
<keyword evidence="3" id="KW-0732">Signal</keyword>
<sequence length="682" mass="76633">MKKQILLAAVAVSSLFSACGSASKEPAVTEKFDYTVEQFADLQILRYRVPGFETLSLDQKKLVYYLTEAALQGRDILFDQNGKYNLVIRKMLEAVYTGYKGDKTSADFKAMEVYLKRVWFSNGIHHHYGCEKFVPGFSPEFFKQALLSVEPSALPLADGQTVEQLCDEVFPVIFDPQVMPKRVNQADGEDLIQTSACNYYDGVTQEEAEAFYAAMKDPNDETPVSYGLNSRLVKENGKLVEKVWKVGGLYGQAIEKIVYWLKQAETVAETPEQKAVIAKLVEYYETGDLKKFDEYAILWVKDLNSRVDFVNGFTENYGDPLGLKASWESLVNFKDLEATHRTEIISSNAQWFEDHSPVDKQFKKEQVKGVSAKVITAAILAGDLYPATAIGINLPNSNWIRAQYGSKSVTIGNITDAYNKAAHGNGFNEEFVISPEELKLIDQYADLTDELHTDLHECLGHGSGKMAPGADPDGLKAYGSTIEEARADLFGLYYVADPKLVELGLLPDTTAYHAQYYTYLMNGLMTQLVRIEPGNQVEEAHMRNRQLIARWVYEKGAADKVVELVKRDGKTYVQVNDYGKLRGLFGQLLAEIQRVKSTGDFAAARNLVENYGVKVDPVLHQEVLERYKKLNLAPYKGFVNPVYTAVTDADGHITDVTVSYDEDYVEQMLRYSRDYATLPVRN</sequence>
<evidence type="ECO:0000256" key="3">
    <source>
        <dbReference type="SAM" id="SignalP"/>
    </source>
</evidence>
<accession>A0A9D2KV50</accession>
<dbReference type="PANTHER" id="PTHR23422">
    <property type="entry name" value="DIPEPTIDYL PEPTIDASE III-RELATED"/>
    <property type="match status" value="1"/>
</dbReference>
<dbReference type="Gene3D" id="3.30.540.30">
    <property type="match status" value="2"/>
</dbReference>
<dbReference type="EMBL" id="DWZI01000034">
    <property type="protein sequence ID" value="HJA85698.1"/>
    <property type="molecule type" value="Genomic_DNA"/>
</dbReference>
<reference evidence="4" key="2">
    <citation type="submission" date="2021-04" db="EMBL/GenBank/DDBJ databases">
        <authorList>
            <person name="Gilroy R."/>
        </authorList>
    </citation>
    <scope>NUCLEOTIDE SEQUENCE</scope>
    <source>
        <strain evidence="4">ChiHjej12B11-9795</strain>
    </source>
</reference>